<sequence length="405" mass="46748">MGNGIKRKHYRRYVKIPWCEPREFGNCIVCGASILCPPWPHEDQEEYTTPAGWEERLEQSKGYSFSIKAKELEEMEFPPHSITPMTFCRAILDKPGHPLQISGITQHQFCLSHVDEDPVPCDASKARVGSTVKSGNQHYAEYFAANVFKPDIYRAKGKRVGYNMHMPCWVLLCRLIGKRLMEENLDCFVEAIKSFWRSKSSEWDIDFDVQDYDDSCYGIMPWSERPRGWPEYDYGEGPDRPEHWQQVKVNENPGIIFDIQQVIKNAYSAFGRRFATCGDHLAHQIPVELAIMIVDLIRKAPGYGLEDIKSTRNMLSAFGWSLPDTYWQSRCRNRLIFEVEDLIEAGSKVDWQLVCLGLEELLFDHHWYFKGGLRNRGRILQLIGQIKVVFLERLNSGVGSGVNIN</sequence>
<dbReference type="OrthoDB" id="4524525at2759"/>
<evidence type="ECO:0000313" key="1">
    <source>
        <dbReference type="EMBL" id="PLB55680.1"/>
    </source>
</evidence>
<dbReference type="Proteomes" id="UP000234275">
    <property type="component" value="Unassembled WGS sequence"/>
</dbReference>
<proteinExistence type="predicted"/>
<comment type="caution">
    <text evidence="1">The sequence shown here is derived from an EMBL/GenBank/DDBJ whole genome shotgun (WGS) entry which is preliminary data.</text>
</comment>
<dbReference type="EMBL" id="MSFO01000001">
    <property type="protein sequence ID" value="PLB55680.1"/>
    <property type="molecule type" value="Genomic_DNA"/>
</dbReference>
<dbReference type="AlphaFoldDB" id="A0A2I2GS35"/>
<protein>
    <submittedName>
        <fullName evidence="1">Uncharacterized protein</fullName>
    </submittedName>
</protein>
<evidence type="ECO:0000313" key="2">
    <source>
        <dbReference type="Proteomes" id="UP000234275"/>
    </source>
</evidence>
<organism evidence="1 2">
    <name type="scientific">Aspergillus steynii IBT 23096</name>
    <dbReference type="NCBI Taxonomy" id="1392250"/>
    <lineage>
        <taxon>Eukaryota</taxon>
        <taxon>Fungi</taxon>
        <taxon>Dikarya</taxon>
        <taxon>Ascomycota</taxon>
        <taxon>Pezizomycotina</taxon>
        <taxon>Eurotiomycetes</taxon>
        <taxon>Eurotiomycetidae</taxon>
        <taxon>Eurotiales</taxon>
        <taxon>Aspergillaceae</taxon>
        <taxon>Aspergillus</taxon>
        <taxon>Aspergillus subgen. Circumdati</taxon>
    </lineage>
</organism>
<dbReference type="STRING" id="1392250.A0A2I2GS35"/>
<dbReference type="VEuPathDB" id="FungiDB:P170DRAFT_344994"/>
<dbReference type="GeneID" id="36551193"/>
<dbReference type="RefSeq" id="XP_024710982.1">
    <property type="nucleotide sequence ID" value="XM_024843493.1"/>
</dbReference>
<reference evidence="1 2" key="1">
    <citation type="submission" date="2016-12" db="EMBL/GenBank/DDBJ databases">
        <title>The genomes of Aspergillus section Nigri reveals drivers in fungal speciation.</title>
        <authorList>
            <consortium name="DOE Joint Genome Institute"/>
            <person name="Vesth T.C."/>
            <person name="Nybo J."/>
            <person name="Theobald S."/>
            <person name="Brandl J."/>
            <person name="Frisvad J.C."/>
            <person name="Nielsen K.F."/>
            <person name="Lyhne E.K."/>
            <person name="Kogle M.E."/>
            <person name="Kuo A."/>
            <person name="Riley R."/>
            <person name="Clum A."/>
            <person name="Nolan M."/>
            <person name="Lipzen A."/>
            <person name="Salamov A."/>
            <person name="Henrissat B."/>
            <person name="Wiebenga A."/>
            <person name="De Vries R.P."/>
            <person name="Grigoriev I.V."/>
            <person name="Mortensen U.H."/>
            <person name="Andersen M.R."/>
            <person name="Baker S.E."/>
        </authorList>
    </citation>
    <scope>NUCLEOTIDE SEQUENCE [LARGE SCALE GENOMIC DNA]</scope>
    <source>
        <strain evidence="1 2">IBT 23096</strain>
    </source>
</reference>
<gene>
    <name evidence="1" type="ORF">P170DRAFT_344994</name>
</gene>
<keyword evidence="2" id="KW-1185">Reference proteome</keyword>
<name>A0A2I2GS35_9EURO</name>
<accession>A0A2I2GS35</accession>